<keyword evidence="8" id="KW-0479">Metal-binding</keyword>
<dbReference type="Gene3D" id="3.90.480.20">
    <property type="match status" value="1"/>
</dbReference>
<keyword evidence="9" id="KW-0883">Thioether bond</keyword>
<dbReference type="InterPro" id="IPR051329">
    <property type="entry name" value="NIR_SIR_4Fe-4S"/>
</dbReference>
<keyword evidence="7" id="KW-0349">Heme</keyword>
<dbReference type="Proteomes" id="UP000249340">
    <property type="component" value="Chromosome"/>
</dbReference>
<evidence type="ECO:0000259" key="16">
    <source>
        <dbReference type="Pfam" id="PF03460"/>
    </source>
</evidence>
<name>A0A345STE3_9ACTN</name>
<keyword evidence="11" id="KW-0408">Iron</keyword>
<dbReference type="Gene3D" id="3.30.413.10">
    <property type="entry name" value="Sulfite Reductase Hemoprotein, domain 1"/>
    <property type="match status" value="2"/>
</dbReference>
<dbReference type="Pfam" id="PF01077">
    <property type="entry name" value="NIR_SIR"/>
    <property type="match status" value="2"/>
</dbReference>
<reference evidence="18" key="1">
    <citation type="submission" date="2018-07" db="EMBL/GenBank/DDBJ databases">
        <title>Streptacidiphilus bronchialis DSM 106435 chromosome.</title>
        <authorList>
            <person name="Batra D."/>
            <person name="Gulvik C.A."/>
        </authorList>
    </citation>
    <scope>NUCLEOTIDE SEQUENCE [LARGE SCALE GENOMIC DNA]</scope>
    <source>
        <strain evidence="18">DSM 106435</strain>
    </source>
</reference>
<evidence type="ECO:0000256" key="12">
    <source>
        <dbReference type="ARBA" id="ARBA00023014"/>
    </source>
</evidence>
<comment type="function">
    <text evidence="3">Catalyzes the reduction of sulfite to sulfide, a step in the biosynthesis of sulfur-containing amino acids and cofactors.</text>
</comment>
<dbReference type="PANTHER" id="PTHR32439">
    <property type="entry name" value="FERREDOXIN--NITRITE REDUCTASE, CHLOROPLASTIC"/>
    <property type="match status" value="1"/>
</dbReference>
<dbReference type="FunFam" id="3.30.413.10:FF:000013">
    <property type="entry name" value="Sulfite reductase [ferredoxin]"/>
    <property type="match status" value="1"/>
</dbReference>
<protein>
    <recommendedName>
        <fullName evidence="5">assimilatory sulfite reductase (ferredoxin)</fullName>
        <ecNumber evidence="5">1.8.7.1</ecNumber>
    </recommendedName>
</protein>
<dbReference type="PRINTS" id="PR00397">
    <property type="entry name" value="SIROHAEM"/>
</dbReference>
<dbReference type="Pfam" id="PF03460">
    <property type="entry name" value="NIR_SIR_ferr"/>
    <property type="match status" value="2"/>
</dbReference>
<evidence type="ECO:0000259" key="15">
    <source>
        <dbReference type="Pfam" id="PF01077"/>
    </source>
</evidence>
<comment type="similarity">
    <text evidence="4">Belongs to the nitrite and sulfite reductase 4Fe-4S domain family.</text>
</comment>
<dbReference type="EMBL" id="CP031264">
    <property type="protein sequence ID" value="AXI76998.1"/>
    <property type="molecule type" value="Genomic_DNA"/>
</dbReference>
<feature type="domain" description="Nitrite/Sulfite reductase ferredoxin-like" evidence="16">
    <location>
        <begin position="359"/>
        <end position="424"/>
    </location>
</feature>
<dbReference type="InterPro" id="IPR045854">
    <property type="entry name" value="NO2/SO3_Rdtase_4Fe4S_sf"/>
</dbReference>
<evidence type="ECO:0000256" key="1">
    <source>
        <dbReference type="ARBA" id="ARBA00001929"/>
    </source>
</evidence>
<dbReference type="SUPFAM" id="SSF55124">
    <property type="entry name" value="Nitrite/Sulfite reductase N-terminal domain-like"/>
    <property type="match status" value="2"/>
</dbReference>
<comment type="catalytic activity">
    <reaction evidence="13">
        <text>hydrogen sulfide + 6 oxidized [2Fe-2S]-[ferredoxin] + 3 H2O = sulfite + 6 reduced [2Fe-2S]-[ferredoxin] + 7 H(+)</text>
        <dbReference type="Rhea" id="RHEA:23132"/>
        <dbReference type="Rhea" id="RHEA-COMP:10000"/>
        <dbReference type="Rhea" id="RHEA-COMP:10001"/>
        <dbReference type="ChEBI" id="CHEBI:15377"/>
        <dbReference type="ChEBI" id="CHEBI:15378"/>
        <dbReference type="ChEBI" id="CHEBI:17359"/>
        <dbReference type="ChEBI" id="CHEBI:29919"/>
        <dbReference type="ChEBI" id="CHEBI:33737"/>
        <dbReference type="ChEBI" id="CHEBI:33738"/>
        <dbReference type="EC" id="1.8.7.1"/>
    </reaction>
</comment>
<organism evidence="17 18">
    <name type="scientific">Peterkaempfera bronchialis</name>
    <dbReference type="NCBI Taxonomy" id="2126346"/>
    <lineage>
        <taxon>Bacteria</taxon>
        <taxon>Bacillati</taxon>
        <taxon>Actinomycetota</taxon>
        <taxon>Actinomycetes</taxon>
        <taxon>Kitasatosporales</taxon>
        <taxon>Streptomycetaceae</taxon>
        <taxon>Peterkaempfera</taxon>
    </lineage>
</organism>
<dbReference type="InterPro" id="IPR006067">
    <property type="entry name" value="NO2/SO3_Rdtase_4Fe4S_dom"/>
</dbReference>
<evidence type="ECO:0000256" key="11">
    <source>
        <dbReference type="ARBA" id="ARBA00023004"/>
    </source>
</evidence>
<dbReference type="OrthoDB" id="3189055at2"/>
<dbReference type="PROSITE" id="PS00365">
    <property type="entry name" value="NIR_SIR"/>
    <property type="match status" value="1"/>
</dbReference>
<dbReference type="EC" id="1.8.7.1" evidence="5"/>
<accession>A0A345STE3</accession>
<dbReference type="GO" id="GO:0046872">
    <property type="term" value="F:metal ion binding"/>
    <property type="evidence" value="ECO:0007669"/>
    <property type="project" value="UniProtKB-KW"/>
</dbReference>
<evidence type="ECO:0000256" key="13">
    <source>
        <dbReference type="ARBA" id="ARBA00049518"/>
    </source>
</evidence>
<dbReference type="InterPro" id="IPR006066">
    <property type="entry name" value="NO2/SO3_Rdtase_FeS/sirohaem_BS"/>
</dbReference>
<dbReference type="AlphaFoldDB" id="A0A345STE3"/>
<dbReference type="KEGG" id="stri:C7M71_005590"/>
<dbReference type="PANTHER" id="PTHR32439:SF0">
    <property type="entry name" value="FERREDOXIN--NITRITE REDUCTASE, CHLOROPLASTIC"/>
    <property type="match status" value="1"/>
</dbReference>
<evidence type="ECO:0000256" key="8">
    <source>
        <dbReference type="ARBA" id="ARBA00022723"/>
    </source>
</evidence>
<dbReference type="InterPro" id="IPR036136">
    <property type="entry name" value="Nit/Sulf_reduc_fer-like_dom_sf"/>
</dbReference>
<dbReference type="SUPFAM" id="SSF56014">
    <property type="entry name" value="Nitrite and sulphite reductase 4Fe-4S domain-like"/>
    <property type="match status" value="2"/>
</dbReference>
<feature type="region of interest" description="Disordered" evidence="14">
    <location>
        <begin position="1"/>
        <end position="40"/>
    </location>
</feature>
<dbReference type="InterPro" id="IPR005117">
    <property type="entry name" value="NiRdtase/SiRdtase_haem-b_fer"/>
</dbReference>
<feature type="domain" description="Nitrite/Sulfite reductase ferredoxin-like" evidence="16">
    <location>
        <begin position="111"/>
        <end position="174"/>
    </location>
</feature>
<evidence type="ECO:0000256" key="6">
    <source>
        <dbReference type="ARBA" id="ARBA00022485"/>
    </source>
</evidence>
<evidence type="ECO:0000256" key="4">
    <source>
        <dbReference type="ARBA" id="ARBA00010429"/>
    </source>
</evidence>
<evidence type="ECO:0000256" key="7">
    <source>
        <dbReference type="ARBA" id="ARBA00022617"/>
    </source>
</evidence>
<evidence type="ECO:0000313" key="17">
    <source>
        <dbReference type="EMBL" id="AXI76998.1"/>
    </source>
</evidence>
<keyword evidence="12" id="KW-0411">Iron-sulfur</keyword>
<evidence type="ECO:0000313" key="18">
    <source>
        <dbReference type="Proteomes" id="UP000249340"/>
    </source>
</evidence>
<dbReference type="GO" id="GO:0020037">
    <property type="term" value="F:heme binding"/>
    <property type="evidence" value="ECO:0007669"/>
    <property type="project" value="InterPro"/>
</dbReference>
<evidence type="ECO:0000256" key="5">
    <source>
        <dbReference type="ARBA" id="ARBA00012353"/>
    </source>
</evidence>
<evidence type="ECO:0000256" key="9">
    <source>
        <dbReference type="ARBA" id="ARBA00022784"/>
    </source>
</evidence>
<feature type="domain" description="Nitrite/sulphite reductase 4Fe-4S" evidence="15">
    <location>
        <begin position="435"/>
        <end position="569"/>
    </location>
</feature>
<dbReference type="FunFam" id="3.30.413.10:FF:000009">
    <property type="entry name" value="Sulfite reductase [ferredoxin]"/>
    <property type="match status" value="1"/>
</dbReference>
<evidence type="ECO:0000256" key="14">
    <source>
        <dbReference type="SAM" id="MobiDB-lite"/>
    </source>
</evidence>
<evidence type="ECO:0000256" key="3">
    <source>
        <dbReference type="ARBA" id="ARBA00003247"/>
    </source>
</evidence>
<comment type="cofactor">
    <cofactor evidence="2">
        <name>[4Fe-4S] cluster</name>
        <dbReference type="ChEBI" id="CHEBI:49883"/>
    </cofactor>
</comment>
<keyword evidence="10" id="KW-0560">Oxidoreductase</keyword>
<comment type="cofactor">
    <cofactor evidence="1">
        <name>siroheme</name>
        <dbReference type="ChEBI" id="CHEBI:60052"/>
    </cofactor>
</comment>
<keyword evidence="18" id="KW-1185">Reference proteome</keyword>
<feature type="domain" description="Nitrite/sulphite reductase 4Fe-4S" evidence="15">
    <location>
        <begin position="183"/>
        <end position="337"/>
    </location>
</feature>
<dbReference type="GO" id="GO:0051539">
    <property type="term" value="F:4 iron, 4 sulfur cluster binding"/>
    <property type="evidence" value="ECO:0007669"/>
    <property type="project" value="UniProtKB-KW"/>
</dbReference>
<proteinExistence type="inferred from homology"/>
<dbReference type="RefSeq" id="WP_111492789.1">
    <property type="nucleotide sequence ID" value="NZ_CP031264.1"/>
</dbReference>
<gene>
    <name evidence="17" type="ORF">C7M71_005590</name>
</gene>
<feature type="compositionally biased region" description="Low complexity" evidence="14">
    <location>
        <begin position="1"/>
        <end position="16"/>
    </location>
</feature>
<dbReference type="GO" id="GO:0050311">
    <property type="term" value="F:sulfite reductase (ferredoxin) activity"/>
    <property type="evidence" value="ECO:0007669"/>
    <property type="project" value="UniProtKB-EC"/>
</dbReference>
<keyword evidence="6" id="KW-0004">4Fe-4S</keyword>
<evidence type="ECO:0000256" key="10">
    <source>
        <dbReference type="ARBA" id="ARBA00023002"/>
    </source>
</evidence>
<evidence type="ECO:0000256" key="2">
    <source>
        <dbReference type="ARBA" id="ARBA00001966"/>
    </source>
</evidence>
<sequence>MATTPAPDRAAPQPDAAPERRPAARKVTRHRGEGQWARGHFTPLNANEQLKKDDDGLNVRTRIETIYAHRGFDSIDSADLRGRMRWWGLYTQRRPGIDGGKTAVLEPHELDDEYFMMRVRIDGGRLTTDQLRAIGEVSQAYARGTADLTDRQNVQLHWVRIEDVPAIWERLEAVGLSTTEACGDVPRVVLGSPVAGVAADEIIDGTPAIDEIHRRFIGSKEFSNLPRKFKTAISGSPLLDVVHEINDVAFVGVVHPEHGPGFDLWVGGGLSTNPRFGVRLGAWVPLKEVPEVWAGVISIFRDYGYRRLRNRARLKFLVADWGAEKFRQVLEDEYLKRSLLDGPAPEQPAQRWRDHVGVHRQKDGNFYVGFAPRVGRVDGALLSKVADLAAAHGSGRLRTTVEQKMIVLDVAEAQVDSLVAGLEALDLRVSPSPFRRGTMACTGIEFCKLAIVETKERGRSLIDELEHRLPEFDEPLTININGCPNACARIQTADIGLKGQLVTGENGEQVEGFQVHLGGALGLEPSFGRKVRGLKVTSAELPDYVERVLRRFQAERTEGERFAQWAARAPEEALS</sequence>